<dbReference type="InterPro" id="IPR011765">
    <property type="entry name" value="Pept_M16_N"/>
</dbReference>
<evidence type="ECO:0000313" key="19">
    <source>
        <dbReference type="EMBL" id="VHO04877.1"/>
    </source>
</evidence>
<dbReference type="Pfam" id="PF22456">
    <property type="entry name" value="PqqF-like_C_4"/>
    <property type="match status" value="1"/>
</dbReference>
<dbReference type="FunFam" id="3.30.830.10:FF:000012">
    <property type="entry name" value="Protease 3"/>
    <property type="match status" value="1"/>
</dbReference>
<dbReference type="EC" id="3.4.24.55" evidence="4"/>
<evidence type="ECO:0000256" key="4">
    <source>
        <dbReference type="ARBA" id="ARBA00012449"/>
    </source>
</evidence>
<reference evidence="19" key="1">
    <citation type="submission" date="2019-04" db="EMBL/GenBank/DDBJ databases">
        <authorList>
            <person name="Brambilla D."/>
        </authorList>
    </citation>
    <scope>NUCLEOTIDE SEQUENCE</scope>
    <source>
        <strain evidence="19">BAL1</strain>
    </source>
</reference>
<keyword evidence="10" id="KW-0482">Metalloprotease</keyword>
<dbReference type="PROSITE" id="PS00143">
    <property type="entry name" value="INSULINASE"/>
    <property type="match status" value="1"/>
</dbReference>
<evidence type="ECO:0000256" key="13">
    <source>
        <dbReference type="ARBA" id="ARBA00033450"/>
    </source>
</evidence>
<evidence type="ECO:0000256" key="5">
    <source>
        <dbReference type="ARBA" id="ARBA00017565"/>
    </source>
</evidence>
<protein>
    <recommendedName>
        <fullName evidence="5">Protease 3</fullName>
        <ecNumber evidence="4">3.4.24.55</ecNumber>
    </recommendedName>
    <alternativeName>
        <fullName evidence="13">Pitrilysin</fullName>
    </alternativeName>
    <alternativeName>
        <fullName evidence="12">Protease III</fullName>
    </alternativeName>
    <alternativeName>
        <fullName evidence="11">Protease pi</fullName>
    </alternativeName>
</protein>
<keyword evidence="9" id="KW-0862">Zinc</keyword>
<dbReference type="SUPFAM" id="SSF63411">
    <property type="entry name" value="LuxS/MPP-like metallohydrolase"/>
    <property type="match status" value="4"/>
</dbReference>
<dbReference type="InterPro" id="IPR050626">
    <property type="entry name" value="Peptidase_M16"/>
</dbReference>
<keyword evidence="6 19" id="KW-0645">Protease</keyword>
<dbReference type="EMBL" id="CAAJGR010000118">
    <property type="protein sequence ID" value="VHO04877.1"/>
    <property type="molecule type" value="Genomic_DNA"/>
</dbReference>
<name>A0A486XTP2_9GAMM</name>
<dbReference type="Pfam" id="PF16187">
    <property type="entry name" value="Peptidase_M16_M"/>
    <property type="match status" value="1"/>
</dbReference>
<dbReference type="InterPro" id="IPR054734">
    <property type="entry name" value="PqqF-like_C_4"/>
</dbReference>
<evidence type="ECO:0000256" key="7">
    <source>
        <dbReference type="ARBA" id="ARBA00022723"/>
    </source>
</evidence>
<dbReference type="InterPro" id="IPR001431">
    <property type="entry name" value="Pept_M16_Zn_BS"/>
</dbReference>
<proteinExistence type="inferred from homology"/>
<dbReference type="Pfam" id="PF00675">
    <property type="entry name" value="Peptidase_M16"/>
    <property type="match status" value="1"/>
</dbReference>
<feature type="domain" description="Coenzyme PQQ synthesis protein F-like C-terminal lobe" evidence="18">
    <location>
        <begin position="750"/>
        <end position="849"/>
    </location>
</feature>
<comment type="function">
    <text evidence="2">Endopeptidase that degrades small peptides of less than 7 kDa, such as glucagon and insulin.</text>
</comment>
<feature type="domain" description="Peptidase M16 N-terminal" evidence="15">
    <location>
        <begin position="27"/>
        <end position="163"/>
    </location>
</feature>
<keyword evidence="7" id="KW-0479">Metal-binding</keyword>
<evidence type="ECO:0000256" key="9">
    <source>
        <dbReference type="ARBA" id="ARBA00022833"/>
    </source>
</evidence>
<feature type="domain" description="Peptidase M16 middle/third" evidence="17">
    <location>
        <begin position="371"/>
        <end position="648"/>
    </location>
</feature>
<evidence type="ECO:0000256" key="3">
    <source>
        <dbReference type="ARBA" id="ARBA00007261"/>
    </source>
</evidence>
<evidence type="ECO:0000256" key="11">
    <source>
        <dbReference type="ARBA" id="ARBA00029597"/>
    </source>
</evidence>
<dbReference type="GO" id="GO:0005737">
    <property type="term" value="C:cytoplasm"/>
    <property type="evidence" value="ECO:0007669"/>
    <property type="project" value="UniProtKB-ARBA"/>
</dbReference>
<dbReference type="GO" id="GO:0004222">
    <property type="term" value="F:metalloendopeptidase activity"/>
    <property type="evidence" value="ECO:0007669"/>
    <property type="project" value="UniProtKB-EC"/>
</dbReference>
<dbReference type="Pfam" id="PF05193">
    <property type="entry name" value="Peptidase_M16_C"/>
    <property type="match status" value="1"/>
</dbReference>
<gene>
    <name evidence="19" type="ORF">BAL341_2150</name>
</gene>
<dbReference type="GO" id="GO:0046872">
    <property type="term" value="F:metal ion binding"/>
    <property type="evidence" value="ECO:0007669"/>
    <property type="project" value="UniProtKB-KW"/>
</dbReference>
<dbReference type="PANTHER" id="PTHR43690">
    <property type="entry name" value="NARDILYSIN"/>
    <property type="match status" value="1"/>
</dbReference>
<dbReference type="InterPro" id="IPR007863">
    <property type="entry name" value="Peptidase_M16_C"/>
</dbReference>
<dbReference type="InterPro" id="IPR011249">
    <property type="entry name" value="Metalloenz_LuxS/M16"/>
</dbReference>
<comment type="similarity">
    <text evidence="3 14">Belongs to the peptidase M16 family.</text>
</comment>
<dbReference type="InterPro" id="IPR032632">
    <property type="entry name" value="Peptidase_M16_M"/>
</dbReference>
<evidence type="ECO:0000256" key="1">
    <source>
        <dbReference type="ARBA" id="ARBA00001947"/>
    </source>
</evidence>
<accession>A0A486XTP2</accession>
<evidence type="ECO:0000256" key="8">
    <source>
        <dbReference type="ARBA" id="ARBA00022801"/>
    </source>
</evidence>
<comment type="cofactor">
    <cofactor evidence="1">
        <name>Zn(2+)</name>
        <dbReference type="ChEBI" id="CHEBI:29105"/>
    </cofactor>
</comment>
<dbReference type="GO" id="GO:0006508">
    <property type="term" value="P:proteolysis"/>
    <property type="evidence" value="ECO:0007669"/>
    <property type="project" value="UniProtKB-KW"/>
</dbReference>
<dbReference type="AlphaFoldDB" id="A0A486XTP2"/>
<dbReference type="PANTHER" id="PTHR43690:SF18">
    <property type="entry name" value="INSULIN-DEGRADING ENZYME-RELATED"/>
    <property type="match status" value="1"/>
</dbReference>
<evidence type="ECO:0000256" key="2">
    <source>
        <dbReference type="ARBA" id="ARBA00002184"/>
    </source>
</evidence>
<evidence type="ECO:0000256" key="6">
    <source>
        <dbReference type="ARBA" id="ARBA00022670"/>
    </source>
</evidence>
<feature type="domain" description="Peptidase M16 C-terminal" evidence="16">
    <location>
        <begin position="188"/>
        <end position="365"/>
    </location>
</feature>
<evidence type="ECO:0000256" key="14">
    <source>
        <dbReference type="RuleBase" id="RU004447"/>
    </source>
</evidence>
<evidence type="ECO:0000256" key="10">
    <source>
        <dbReference type="ARBA" id="ARBA00023049"/>
    </source>
</evidence>
<evidence type="ECO:0000256" key="12">
    <source>
        <dbReference type="ARBA" id="ARBA00031184"/>
    </source>
</evidence>
<keyword evidence="8 19" id="KW-0378">Hydrolase</keyword>
<evidence type="ECO:0000259" key="17">
    <source>
        <dbReference type="Pfam" id="PF16187"/>
    </source>
</evidence>
<evidence type="ECO:0000259" key="18">
    <source>
        <dbReference type="Pfam" id="PF22456"/>
    </source>
</evidence>
<sequence length="931" mass="105538">MENCQILQSPNDHRQYQYLRLDNGLSVLLVQQTDSEKSAAALTVNVGHFDDPADRQGLAHFLEHMLFLGSARFPEAGDYQQFINHHGGIHNAWTGTEHSSFFFDIDSAFFAEGLARFADMFEQPLFAAQYVEKERHAIEAEFSLKLKDDARRIYQVHKETINPAHPFAKFSVGNLSTLADNDNSSLQQALRDFFLQQYSASRMTLTLVSPLPLSLQQQYARQYFSALPGHLPAKGALDVPLYLAEHQAIQLNIQPHRHTQKLVVSFALPDIHTWYRYKLISFIAHLLGDEGPGSLLSDLKQKQLVNQLSAGGGIDGSNYKDFTLAFELTEQGLAARDTILQTLFSALALLKQQPLPQALFAERQQLLQWGFLYQEPSTALQTANHLSVSMQHYPITDVIFGDYRMELPPESLYQRILGYFSADNMRLMLIAPEVASDRQARWYHTPYSVEALPVALLQQLNQANAVPELSLPVLNPYLDGDITLLPPDAHMTTTVSVHQSDTLNVWYKADCDFKSPKGHIFVQLCLPASIEGCWQMAATRLWVEMFQDNINQPFYAATTIGLSYHLHVHRQGIAIHTSGLAANQLLLLQQILQQTQIQQFSENRFEELKRQLSRHWRNSSKNKPVARLFSQLSAVLQPTNPEIDQLADALDTLSFNRFLQFSARLLQQVHIESLLLGNWSQEAAEQLKSVLQQWQASLHSRGPRLNSPAVKLQGQGPVWLTVNVEHNDHALVIYLPAQQTTPQDMALFMLANHVLSPEYFHQLRTEQQLGYLVGTGYVPINTLPGIAFYVQSPNTPCEQLYQATVTFFRVFLDDTETLSTDEFDDIKQGLLSQLQERDNSLGARAKRFWLALGQQDHSFNLNEQIIQALRQLTLQQFVVFLQQLLLPDYDAIFLATDGKPEHSHLQFCDASSLKQRLTQVQIAFDSSTKVI</sequence>
<organism evidence="19">
    <name type="scientific">Rheinheimera sp. BAL341</name>
    <dbReference type="NCBI Taxonomy" id="1708203"/>
    <lineage>
        <taxon>Bacteria</taxon>
        <taxon>Pseudomonadati</taxon>
        <taxon>Pseudomonadota</taxon>
        <taxon>Gammaproteobacteria</taxon>
        <taxon>Chromatiales</taxon>
        <taxon>Chromatiaceae</taxon>
        <taxon>Rheinheimera</taxon>
    </lineage>
</organism>
<evidence type="ECO:0000259" key="16">
    <source>
        <dbReference type="Pfam" id="PF05193"/>
    </source>
</evidence>
<dbReference type="Gene3D" id="3.30.830.10">
    <property type="entry name" value="Metalloenzyme, LuxS/M16 peptidase-like"/>
    <property type="match status" value="4"/>
</dbReference>
<evidence type="ECO:0000259" key="15">
    <source>
        <dbReference type="Pfam" id="PF00675"/>
    </source>
</evidence>